<dbReference type="KEGG" id="roz:CBI38_07555"/>
<sequence>MRKDLRRQTATSVDAPTDVDPVTVSLEAVLRLLETEDSVIALLNNLCRQAVQAFPGAEMAGITLLGAAGPAFVAATSDEVLHLREAPVFGTGGSSLSVPLTDATTRADSRSGDIETLGALNLYGSRPRAFDDLDQSVLGLHVDAATAALRQVRRCEEARSLIEQLRIANDSRAVIDQAKGIVMALRGVDAGAAFGVLVARSQQENVKLRVVAEQVVRAVARRAPVGNAL</sequence>
<name>A0A2S2BS85_9NOCA</name>
<keyword evidence="2" id="KW-0804">Transcription</keyword>
<evidence type="ECO:0000259" key="3">
    <source>
        <dbReference type="PROSITE" id="PS50921"/>
    </source>
</evidence>
<evidence type="ECO:0000313" key="4">
    <source>
        <dbReference type="EMBL" id="AWK71461.1"/>
    </source>
</evidence>
<protein>
    <recommendedName>
        <fullName evidence="3">ANTAR domain-containing protein</fullName>
    </recommendedName>
</protein>
<dbReference type="InterPro" id="IPR029016">
    <property type="entry name" value="GAF-like_dom_sf"/>
</dbReference>
<dbReference type="InterPro" id="IPR005561">
    <property type="entry name" value="ANTAR"/>
</dbReference>
<dbReference type="PROSITE" id="PS50921">
    <property type="entry name" value="ANTAR"/>
    <property type="match status" value="1"/>
</dbReference>
<evidence type="ECO:0000256" key="2">
    <source>
        <dbReference type="ARBA" id="ARBA00023163"/>
    </source>
</evidence>
<dbReference type="InterPro" id="IPR012074">
    <property type="entry name" value="GAF_ANTAR"/>
</dbReference>
<dbReference type="PIRSF" id="PIRSF036625">
    <property type="entry name" value="GAF_ANTAR"/>
    <property type="match status" value="1"/>
</dbReference>
<reference evidence="4 5" key="1">
    <citation type="submission" date="2017-05" db="EMBL/GenBank/DDBJ databases">
        <title>Isolation of Rhodococcus sp. S2-17 biodegrading of BP-3.</title>
        <authorList>
            <person name="Lee Y."/>
            <person name="Kim K.H."/>
            <person name="Chun B.H."/>
            <person name="Jung H.S."/>
            <person name="Jeon C.O."/>
        </authorList>
    </citation>
    <scope>NUCLEOTIDE SEQUENCE [LARGE SCALE GENOMIC DNA]</scope>
    <source>
        <strain evidence="4 5">S2-17</strain>
    </source>
</reference>
<dbReference type="Pfam" id="PF03861">
    <property type="entry name" value="ANTAR"/>
    <property type="match status" value="1"/>
</dbReference>
<gene>
    <name evidence="4" type="ORF">CBI38_07555</name>
</gene>
<keyword evidence="5" id="KW-1185">Reference proteome</keyword>
<evidence type="ECO:0000313" key="5">
    <source>
        <dbReference type="Proteomes" id="UP000245711"/>
    </source>
</evidence>
<organism evidence="4 5">
    <name type="scientific">Rhodococcus oxybenzonivorans</name>
    <dbReference type="NCBI Taxonomy" id="1990687"/>
    <lineage>
        <taxon>Bacteria</taxon>
        <taxon>Bacillati</taxon>
        <taxon>Actinomycetota</taxon>
        <taxon>Actinomycetes</taxon>
        <taxon>Mycobacteriales</taxon>
        <taxon>Nocardiaceae</taxon>
        <taxon>Rhodococcus</taxon>
    </lineage>
</organism>
<accession>A0A2S2BS85</accession>
<dbReference type="OrthoDB" id="4929862at2"/>
<dbReference type="Proteomes" id="UP000245711">
    <property type="component" value="Chromosome"/>
</dbReference>
<keyword evidence="1" id="KW-0805">Transcription regulation</keyword>
<dbReference type="AlphaFoldDB" id="A0A2S2BS85"/>
<dbReference type="SUPFAM" id="SSF52172">
    <property type="entry name" value="CheY-like"/>
    <property type="match status" value="1"/>
</dbReference>
<dbReference type="RefSeq" id="WP_109327750.1">
    <property type="nucleotide sequence ID" value="NZ_CP021354.1"/>
</dbReference>
<dbReference type="GO" id="GO:0003723">
    <property type="term" value="F:RNA binding"/>
    <property type="evidence" value="ECO:0007669"/>
    <property type="project" value="InterPro"/>
</dbReference>
<evidence type="ECO:0000256" key="1">
    <source>
        <dbReference type="ARBA" id="ARBA00023015"/>
    </source>
</evidence>
<dbReference type="InterPro" id="IPR011006">
    <property type="entry name" value="CheY-like_superfamily"/>
</dbReference>
<feature type="domain" description="ANTAR" evidence="3">
    <location>
        <begin position="155"/>
        <end position="216"/>
    </location>
</feature>
<dbReference type="Gene3D" id="3.30.450.40">
    <property type="match status" value="1"/>
</dbReference>
<dbReference type="EMBL" id="CP021354">
    <property type="protein sequence ID" value="AWK71461.1"/>
    <property type="molecule type" value="Genomic_DNA"/>
</dbReference>
<dbReference type="Gene3D" id="1.10.10.10">
    <property type="entry name" value="Winged helix-like DNA-binding domain superfamily/Winged helix DNA-binding domain"/>
    <property type="match status" value="1"/>
</dbReference>
<proteinExistence type="predicted"/>
<dbReference type="SUPFAM" id="SSF55781">
    <property type="entry name" value="GAF domain-like"/>
    <property type="match status" value="1"/>
</dbReference>
<dbReference type="SMART" id="SM01012">
    <property type="entry name" value="ANTAR"/>
    <property type="match status" value="1"/>
</dbReference>
<dbReference type="InterPro" id="IPR036388">
    <property type="entry name" value="WH-like_DNA-bd_sf"/>
</dbReference>